<dbReference type="Proteomes" id="UP001341840">
    <property type="component" value="Unassembled WGS sequence"/>
</dbReference>
<gene>
    <name evidence="3" type="ORF">PIB30_057404</name>
</gene>
<evidence type="ECO:0000259" key="2">
    <source>
        <dbReference type="PROSITE" id="PS51038"/>
    </source>
</evidence>
<sequence>MSGADAPVFLTWEERIICHERGNRVIHFYLKDSLGNSVLAVVGTERSVRHMMYVVPDHFLQAYGSAHSINACKWRARREVVEWLTCLVSRNHPSDSAVEVDDAAKALESLKLLSTGTSAHKNTLPDKLISRKLRFQSSDIEWSGIAWYCAKQLKHYPGFRRNGTTIYVHSFVYIMAEEENHYLGYLEDMYEDKKKQKKVKVRWFHHGREVKNVIPQLNLQEGEVFITPHVQVISAECVNGPAIVLTPKHYEKCASAMQHSSSSEIHICSRQFKNNKLKPFTLTKLRGYSNQSVLSFLGGPVVSKRKAKSHKMEIDDEEDFTQDDPLRSSNKRNKIPKGYQVLENGSIVLQNSALKKSEQKYPSLKLTLSKKTMGIKFVGPKPQHQLSFNVDDKVEVLCQDSGIRGCWFRCKILSVTQRQLKVQYDDLLDADDIDKLEEWIPATRVAAADKLGMRCSGRLTVRPFPPKDTTDHAFEIGTAVDAWWSDGWWEGVITAVDVSGAGTFQVYTPGEARLLTVEKKDIRISRDWFDNRWVDIVGRPNICSQLPSNVSPHVGLSANSAVVDGSVSGGSAILESKSSSVPKVEVATKVEQEISGLEAPDEPESLKGVVTLGKPLAAIEEDKDTYSGAGDREGEPDTIDGDDKEELDPIENQKDVSRGDTGKNDGGCDKVEENGEGNLVSKEQQLDSAEQKLDAAEASKVA</sequence>
<dbReference type="InterPro" id="IPR008395">
    <property type="entry name" value="Agenet-like_dom"/>
</dbReference>
<dbReference type="Gene3D" id="2.30.30.490">
    <property type="match status" value="1"/>
</dbReference>
<reference evidence="3 4" key="1">
    <citation type="journal article" date="2023" name="Plants (Basel)">
        <title>Bridging the Gap: Combining Genomics and Transcriptomics Approaches to Understand Stylosanthes scabra, an Orphan Legume from the Brazilian Caatinga.</title>
        <authorList>
            <person name="Ferreira-Neto J.R.C."/>
            <person name="da Silva M.D."/>
            <person name="Binneck E."/>
            <person name="de Melo N.F."/>
            <person name="da Silva R.H."/>
            <person name="de Melo A.L.T.M."/>
            <person name="Pandolfi V."/>
            <person name="Bustamante F.O."/>
            <person name="Brasileiro-Vidal A.C."/>
            <person name="Benko-Iseppon A.M."/>
        </authorList>
    </citation>
    <scope>NUCLEOTIDE SEQUENCE [LARGE SCALE GENOMIC DNA]</scope>
    <source>
        <tissue evidence="3">Leaves</tissue>
    </source>
</reference>
<dbReference type="PANTHER" id="PTHR31917:SF3">
    <property type="entry name" value="BROMO ADJACENT-LIKE DOMAIN PROTEIN"/>
    <property type="match status" value="1"/>
</dbReference>
<dbReference type="EMBL" id="JASCZI010211918">
    <property type="protein sequence ID" value="MED6197538.1"/>
    <property type="molecule type" value="Genomic_DNA"/>
</dbReference>
<feature type="compositionally biased region" description="Basic and acidic residues" evidence="1">
    <location>
        <begin position="651"/>
        <end position="673"/>
    </location>
</feature>
<organism evidence="3 4">
    <name type="scientific">Stylosanthes scabra</name>
    <dbReference type="NCBI Taxonomy" id="79078"/>
    <lineage>
        <taxon>Eukaryota</taxon>
        <taxon>Viridiplantae</taxon>
        <taxon>Streptophyta</taxon>
        <taxon>Embryophyta</taxon>
        <taxon>Tracheophyta</taxon>
        <taxon>Spermatophyta</taxon>
        <taxon>Magnoliopsida</taxon>
        <taxon>eudicotyledons</taxon>
        <taxon>Gunneridae</taxon>
        <taxon>Pentapetalae</taxon>
        <taxon>rosids</taxon>
        <taxon>fabids</taxon>
        <taxon>Fabales</taxon>
        <taxon>Fabaceae</taxon>
        <taxon>Papilionoideae</taxon>
        <taxon>50 kb inversion clade</taxon>
        <taxon>dalbergioids sensu lato</taxon>
        <taxon>Dalbergieae</taxon>
        <taxon>Pterocarpus clade</taxon>
        <taxon>Stylosanthes</taxon>
    </lineage>
</organism>
<dbReference type="PROSITE" id="PS51038">
    <property type="entry name" value="BAH"/>
    <property type="match status" value="1"/>
</dbReference>
<feature type="domain" description="BAH" evidence="2">
    <location>
        <begin position="164"/>
        <end position="283"/>
    </location>
</feature>
<feature type="region of interest" description="Disordered" evidence="1">
    <location>
        <begin position="308"/>
        <end position="333"/>
    </location>
</feature>
<accession>A0ABU6XL81</accession>
<dbReference type="SMART" id="SM00439">
    <property type="entry name" value="BAH"/>
    <property type="match status" value="1"/>
</dbReference>
<dbReference type="InterPro" id="IPR001025">
    <property type="entry name" value="BAH_dom"/>
</dbReference>
<feature type="compositionally biased region" description="Basic and acidic residues" evidence="1">
    <location>
        <begin position="689"/>
        <end position="702"/>
    </location>
</feature>
<feature type="compositionally biased region" description="Acidic residues" evidence="1">
    <location>
        <begin position="636"/>
        <end position="649"/>
    </location>
</feature>
<dbReference type="InterPro" id="IPR043151">
    <property type="entry name" value="BAH_sf"/>
</dbReference>
<feature type="region of interest" description="Disordered" evidence="1">
    <location>
        <begin position="620"/>
        <end position="702"/>
    </location>
</feature>
<dbReference type="Pfam" id="PF05641">
    <property type="entry name" value="Agenet"/>
    <property type="match status" value="1"/>
</dbReference>
<name>A0ABU6XL81_9FABA</name>
<dbReference type="Pfam" id="PF01426">
    <property type="entry name" value="BAH"/>
    <property type="match status" value="1"/>
</dbReference>
<dbReference type="PANTHER" id="PTHR31917">
    <property type="entry name" value="AGENET DOMAIN-CONTAINING PROTEIN-RELATED"/>
    <property type="match status" value="1"/>
</dbReference>
<dbReference type="InterPro" id="IPR014002">
    <property type="entry name" value="Agenet_dom_plant"/>
</dbReference>
<dbReference type="SMART" id="SM00743">
    <property type="entry name" value="Agenet"/>
    <property type="match status" value="2"/>
</dbReference>
<evidence type="ECO:0000313" key="4">
    <source>
        <dbReference type="Proteomes" id="UP001341840"/>
    </source>
</evidence>
<protein>
    <recommendedName>
        <fullName evidence="2">BAH domain-containing protein</fullName>
    </recommendedName>
</protein>
<keyword evidence="4" id="KW-1185">Reference proteome</keyword>
<comment type="caution">
    <text evidence="3">The sequence shown here is derived from an EMBL/GenBank/DDBJ whole genome shotgun (WGS) entry which is preliminary data.</text>
</comment>
<proteinExistence type="predicted"/>
<evidence type="ECO:0000313" key="3">
    <source>
        <dbReference type="EMBL" id="MED6197538.1"/>
    </source>
</evidence>
<evidence type="ECO:0000256" key="1">
    <source>
        <dbReference type="SAM" id="MobiDB-lite"/>
    </source>
</evidence>